<evidence type="ECO:0000313" key="3">
    <source>
        <dbReference type="Proteomes" id="UP001603978"/>
    </source>
</evidence>
<keyword evidence="3" id="KW-1185">Reference proteome</keyword>
<dbReference type="EMBL" id="JBICRM010000136">
    <property type="protein sequence ID" value="MFG1711367.1"/>
    <property type="molecule type" value="Genomic_DNA"/>
</dbReference>
<feature type="region of interest" description="Disordered" evidence="1">
    <location>
        <begin position="49"/>
        <end position="70"/>
    </location>
</feature>
<name>A0ABW7AYR4_9ACTN</name>
<accession>A0ABW7AYR4</accession>
<evidence type="ECO:0000256" key="1">
    <source>
        <dbReference type="SAM" id="MobiDB-lite"/>
    </source>
</evidence>
<gene>
    <name evidence="2" type="ORF">ACFLIM_50295</name>
</gene>
<organism evidence="2 3">
    <name type="scientific">Nonomuraea marmarensis</name>
    <dbReference type="NCBI Taxonomy" id="3351344"/>
    <lineage>
        <taxon>Bacteria</taxon>
        <taxon>Bacillati</taxon>
        <taxon>Actinomycetota</taxon>
        <taxon>Actinomycetes</taxon>
        <taxon>Streptosporangiales</taxon>
        <taxon>Streptosporangiaceae</taxon>
        <taxon>Nonomuraea</taxon>
    </lineage>
</organism>
<evidence type="ECO:0000313" key="2">
    <source>
        <dbReference type="EMBL" id="MFG1711367.1"/>
    </source>
</evidence>
<dbReference type="Proteomes" id="UP001603978">
    <property type="component" value="Unassembled WGS sequence"/>
</dbReference>
<protein>
    <submittedName>
        <fullName evidence="2">Uncharacterized protein</fullName>
    </submittedName>
</protein>
<dbReference type="RefSeq" id="WP_393178057.1">
    <property type="nucleotide sequence ID" value="NZ_JBICRM010000136.1"/>
</dbReference>
<reference evidence="2 3" key="1">
    <citation type="submission" date="2024-10" db="EMBL/GenBank/DDBJ databases">
        <authorList>
            <person name="Topkara A.R."/>
            <person name="Saygin H."/>
        </authorList>
    </citation>
    <scope>NUCLEOTIDE SEQUENCE [LARGE SCALE GENOMIC DNA]</scope>
    <source>
        <strain evidence="2 3">M3C6</strain>
    </source>
</reference>
<sequence length="70" mass="7881">MWTERRKVSKVGTVTLHHNAYEVGHELAGRYVELAFDPLWRDCHKGSYADPGVISSGLPAGMDRVEQARQ</sequence>
<proteinExistence type="predicted"/>
<comment type="caution">
    <text evidence="2">The sequence shown here is derived from an EMBL/GenBank/DDBJ whole genome shotgun (WGS) entry which is preliminary data.</text>
</comment>